<keyword evidence="3" id="KW-0223">Dioxygenase</keyword>
<keyword evidence="1" id="KW-0479">Metal-binding</keyword>
<evidence type="ECO:0000313" key="4">
    <source>
        <dbReference type="Proteomes" id="UP000264006"/>
    </source>
</evidence>
<dbReference type="GO" id="GO:0020037">
    <property type="term" value="F:heme binding"/>
    <property type="evidence" value="ECO:0007669"/>
    <property type="project" value="InterPro"/>
</dbReference>
<name>A0A346XS88_9ACTN</name>
<evidence type="ECO:0000313" key="3">
    <source>
        <dbReference type="EMBL" id="AXV05085.1"/>
    </source>
</evidence>
<dbReference type="GO" id="GO:0019441">
    <property type="term" value="P:L-tryptophan catabolic process to kynurenine"/>
    <property type="evidence" value="ECO:0007669"/>
    <property type="project" value="InterPro"/>
</dbReference>
<dbReference type="SUPFAM" id="SSF140959">
    <property type="entry name" value="Indolic compounds 2,3-dioxygenase-like"/>
    <property type="match status" value="1"/>
</dbReference>
<protein>
    <submittedName>
        <fullName evidence="3">Indoleamine 2,3-dioxygenase</fullName>
    </submittedName>
</protein>
<dbReference type="PANTHER" id="PTHR28657">
    <property type="entry name" value="INDOLEAMINE 2,3-DIOXYGENASE"/>
    <property type="match status" value="1"/>
</dbReference>
<dbReference type="PANTHER" id="PTHR28657:SF5">
    <property type="entry name" value="INDOLEAMINE 2,3-DIOXYGENASE"/>
    <property type="match status" value="1"/>
</dbReference>
<dbReference type="InterPro" id="IPR000898">
    <property type="entry name" value="Indolamine_dOase"/>
</dbReference>
<keyword evidence="2" id="KW-0408">Iron</keyword>
<evidence type="ECO:0000256" key="1">
    <source>
        <dbReference type="ARBA" id="ARBA00022723"/>
    </source>
</evidence>
<dbReference type="OrthoDB" id="505370at2"/>
<accession>A0A346XS88</accession>
<dbReference type="EMBL" id="CP031165">
    <property type="protein sequence ID" value="AXV05085.1"/>
    <property type="molecule type" value="Genomic_DNA"/>
</dbReference>
<organism evidence="3 4">
    <name type="scientific">Euzebya pacifica</name>
    <dbReference type="NCBI Taxonomy" id="1608957"/>
    <lineage>
        <taxon>Bacteria</taxon>
        <taxon>Bacillati</taxon>
        <taxon>Actinomycetota</taxon>
        <taxon>Nitriliruptoria</taxon>
        <taxon>Euzebyales</taxon>
    </lineage>
</organism>
<evidence type="ECO:0000256" key="2">
    <source>
        <dbReference type="ARBA" id="ARBA00023004"/>
    </source>
</evidence>
<dbReference type="GO" id="GO:0051213">
    <property type="term" value="F:dioxygenase activity"/>
    <property type="evidence" value="ECO:0007669"/>
    <property type="project" value="UniProtKB-KW"/>
</dbReference>
<keyword evidence="4" id="KW-1185">Reference proteome</keyword>
<keyword evidence="3" id="KW-0560">Oxidoreductase</keyword>
<dbReference type="Gene3D" id="1.20.58.480">
    <property type="match status" value="1"/>
</dbReference>
<dbReference type="RefSeq" id="WP_114589942.1">
    <property type="nucleotide sequence ID" value="NZ_CP031165.1"/>
</dbReference>
<gene>
    <name evidence="3" type="ORF">DVS28_a0378</name>
</gene>
<dbReference type="InterPro" id="IPR037217">
    <property type="entry name" value="Trp/Indoleamine_2_3_dOase-like"/>
</dbReference>
<dbReference type="KEGG" id="euz:DVS28_a0378"/>
<dbReference type="PROSITE" id="PS00876">
    <property type="entry name" value="IDO_1"/>
    <property type="match status" value="1"/>
</dbReference>
<dbReference type="Proteomes" id="UP000264006">
    <property type="component" value="Chromosome"/>
</dbReference>
<reference evidence="3 4" key="1">
    <citation type="submission" date="2018-09" db="EMBL/GenBank/DDBJ databases">
        <title>Complete genome sequence of Euzebya sp. DY32-46 isolated from seawater of Pacific Ocean.</title>
        <authorList>
            <person name="Xu L."/>
            <person name="Wu Y.-H."/>
            <person name="Xu X.-W."/>
        </authorList>
    </citation>
    <scope>NUCLEOTIDE SEQUENCE [LARGE SCALE GENOMIC DNA]</scope>
    <source>
        <strain evidence="3 4">DY32-46</strain>
    </source>
</reference>
<proteinExistence type="predicted"/>
<dbReference type="GO" id="GO:0046872">
    <property type="term" value="F:metal ion binding"/>
    <property type="evidence" value="ECO:0007669"/>
    <property type="project" value="UniProtKB-KW"/>
</dbReference>
<dbReference type="AlphaFoldDB" id="A0A346XS88"/>
<sequence length="382" mass="41324">MAAAPPPSTLADLESYEVSPTTGFVPDTDPLIDLPEAFAPLATVADDLPGLLRWKRVRRAVEAMPEVDASAAATRHEQERVLLVLTTLANAWVWSDPDSNLRIPAQLARPLWQLARTLGRQPIVHHASMCLWNWRRIDPTEPVSADNSELLQTVMGGTDETWFFTATLGVELAGAPVLAALHDAANASANDDIDALELHLTVVADAMPSLNVALARMREWCDPHIFYHRLRPFLAGWPAPGVVYEGVSPAPVMLAGGSAGQSSLVQALDAGLGIVHGPTAGPFLDHMRDYMPPAHRRYLADLAATSRIRHVADTDGSRRLTEAYNAAVDELELFRRRHMALAMEYVVAPSGDAERTGTGGTDFAVFLREARTDTAAGRLSAG</sequence>
<dbReference type="Pfam" id="PF01231">
    <property type="entry name" value="IDO"/>
    <property type="match status" value="1"/>
</dbReference>